<name>A0A3P6T941_LITSI</name>
<evidence type="ECO:0000259" key="1">
    <source>
        <dbReference type="PROSITE" id="PS50011"/>
    </source>
</evidence>
<dbReference type="SUPFAM" id="SSF56112">
    <property type="entry name" value="Protein kinase-like (PK-like)"/>
    <property type="match status" value="1"/>
</dbReference>
<dbReference type="InterPro" id="IPR000719">
    <property type="entry name" value="Prot_kinase_dom"/>
</dbReference>
<proteinExistence type="predicted"/>
<dbReference type="Pfam" id="PF00069">
    <property type="entry name" value="Pkinase"/>
    <property type="match status" value="1"/>
</dbReference>
<accession>A0A3P6T941</accession>
<dbReference type="Proteomes" id="UP000277928">
    <property type="component" value="Unassembled WGS sequence"/>
</dbReference>
<evidence type="ECO:0000313" key="3">
    <source>
        <dbReference type="Proteomes" id="UP000277928"/>
    </source>
</evidence>
<organism evidence="2 3">
    <name type="scientific">Litomosoides sigmodontis</name>
    <name type="common">Filarial nematode worm</name>
    <dbReference type="NCBI Taxonomy" id="42156"/>
    <lineage>
        <taxon>Eukaryota</taxon>
        <taxon>Metazoa</taxon>
        <taxon>Ecdysozoa</taxon>
        <taxon>Nematoda</taxon>
        <taxon>Chromadorea</taxon>
        <taxon>Rhabditida</taxon>
        <taxon>Spirurina</taxon>
        <taxon>Spiruromorpha</taxon>
        <taxon>Filarioidea</taxon>
        <taxon>Onchocercidae</taxon>
        <taxon>Litomosoides</taxon>
    </lineage>
</organism>
<feature type="domain" description="Protein kinase" evidence="1">
    <location>
        <begin position="4"/>
        <end position="262"/>
    </location>
</feature>
<dbReference type="PROSITE" id="PS50011">
    <property type="entry name" value="PROTEIN_KINASE_DOM"/>
    <property type="match status" value="1"/>
</dbReference>
<keyword evidence="3" id="KW-1185">Reference proteome</keyword>
<gene>
    <name evidence="2" type="ORF">NLS_LOCUS6751</name>
</gene>
<dbReference type="OMA" id="CHLHERR"/>
<evidence type="ECO:0000313" key="2">
    <source>
        <dbReference type="EMBL" id="VDK84656.1"/>
    </source>
</evidence>
<reference evidence="2 3" key="1">
    <citation type="submission" date="2018-08" db="EMBL/GenBank/DDBJ databases">
        <authorList>
            <person name="Laetsch R D."/>
            <person name="Stevens L."/>
            <person name="Kumar S."/>
            <person name="Blaxter L. M."/>
        </authorList>
    </citation>
    <scope>NUCLEOTIDE SEQUENCE [LARGE SCALE GENOMIC DNA]</scope>
</reference>
<dbReference type="EMBL" id="UYRX01000625">
    <property type="protein sequence ID" value="VDK84656.1"/>
    <property type="molecule type" value="Genomic_DNA"/>
</dbReference>
<dbReference type="GO" id="GO:0005524">
    <property type="term" value="F:ATP binding"/>
    <property type="evidence" value="ECO:0007669"/>
    <property type="project" value="InterPro"/>
</dbReference>
<dbReference type="SMART" id="SM00220">
    <property type="entry name" value="S_TKc"/>
    <property type="match status" value="1"/>
</dbReference>
<dbReference type="InterPro" id="IPR011009">
    <property type="entry name" value="Kinase-like_dom_sf"/>
</dbReference>
<sequence>MTVEADIRLLGSAEFGATAAIGDDASCPVATSGFSAASSAAQMLGEFSKLMSLSHPHLCKYVEFVRSAVLGNAGFMISEHYSRSAVEELKECKKLDVSRIISLLQPVLSAFTYLHSRHIIIGYFSLNSILLSSQNLVRLAQYGLNCINGNRRDLEYHINSSWYLPPERFLQAEIKSGFICRAGDIWSLGIAALELSIVERSGSVFRLLLAEIQRKEPAIHITSNSTIMVILEKALCILPSQRPTARELLSIINDASTSHANLANLEKDYSAYGSENDESILREKLLESEETEAVQNLPINEAFFLWKLCGSSIETIFLNHGIIKANPAILALPYLVDGDCFMYGNAHTRKYEFTFDVFILPSNNFRDRMKQINGNKFLISFEMEERTRETYDLSLMVKEKDIEYQS</sequence>
<dbReference type="PANTHER" id="PTHR24362:SF309">
    <property type="entry name" value="PROTEIN KINASE DOMAIN-CONTAINING PROTEIN"/>
    <property type="match status" value="1"/>
</dbReference>
<protein>
    <recommendedName>
        <fullName evidence="1">Protein kinase domain-containing protein</fullName>
    </recommendedName>
</protein>
<dbReference type="AlphaFoldDB" id="A0A3P6T941"/>
<dbReference type="STRING" id="42156.A0A3P6T941"/>
<dbReference type="PANTHER" id="PTHR24362">
    <property type="entry name" value="SERINE/THREONINE-PROTEIN KINASE NEK"/>
    <property type="match status" value="1"/>
</dbReference>
<dbReference type="GO" id="GO:0004672">
    <property type="term" value="F:protein kinase activity"/>
    <property type="evidence" value="ECO:0007669"/>
    <property type="project" value="InterPro"/>
</dbReference>
<dbReference type="Gene3D" id="1.10.510.10">
    <property type="entry name" value="Transferase(Phosphotransferase) domain 1"/>
    <property type="match status" value="1"/>
</dbReference>
<dbReference type="OrthoDB" id="1668230at2759"/>